<keyword evidence="3" id="KW-1185">Reference proteome</keyword>
<dbReference type="AlphaFoldDB" id="A0A0F5IDQ1"/>
<dbReference type="Pfam" id="PF14139">
    <property type="entry name" value="YpzG"/>
    <property type="match status" value="1"/>
</dbReference>
<feature type="compositionally biased region" description="Polar residues" evidence="1">
    <location>
        <begin position="8"/>
        <end position="18"/>
    </location>
</feature>
<reference evidence="2" key="1">
    <citation type="submission" date="2015-02" db="EMBL/GenBank/DDBJ databases">
        <title>Genome Assembly of Bacillaceae bacterium MTCC 8252.</title>
        <authorList>
            <person name="Verma A."/>
            <person name="Khatri I."/>
            <person name="Mual P."/>
            <person name="Subramanian S."/>
            <person name="Krishnamurthi S."/>
        </authorList>
    </citation>
    <scope>NUCLEOTIDE SEQUENCE [LARGE SCALE GENOMIC DNA]</scope>
    <source>
        <strain evidence="2">MTCC 8252</strain>
    </source>
</reference>
<dbReference type="STRING" id="1221996.QY95_00023"/>
<evidence type="ECO:0000256" key="1">
    <source>
        <dbReference type="SAM" id="MobiDB-lite"/>
    </source>
</evidence>
<dbReference type="OrthoDB" id="2454841at2"/>
<organism evidence="2 3">
    <name type="scientific">Bacillus thermotolerans</name>
    <name type="common">Quasibacillus thermotolerans</name>
    <dbReference type="NCBI Taxonomy" id="1221996"/>
    <lineage>
        <taxon>Bacteria</taxon>
        <taxon>Bacillati</taxon>
        <taxon>Bacillota</taxon>
        <taxon>Bacilli</taxon>
        <taxon>Bacillales</taxon>
        <taxon>Bacillaceae</taxon>
        <taxon>Bacillus</taxon>
    </lineage>
</organism>
<dbReference type="InterPro" id="IPR025413">
    <property type="entry name" value="YpzG-like"/>
</dbReference>
<name>A0A0F5IDQ1_BACTR</name>
<comment type="caution">
    <text evidence="2">The sequence shown here is derived from an EMBL/GenBank/DDBJ whole genome shotgun (WGS) entry which is preliminary data.</text>
</comment>
<gene>
    <name evidence="2" type="ORF">QY95_00023</name>
</gene>
<sequence>MAKRDWQDPTTQKFSHNWTRPKRTKSQVNGHTEVSLHTRIMRSVSNENRFC</sequence>
<dbReference type="EMBL" id="JWIR02000001">
    <property type="protein sequence ID" value="KKB43631.1"/>
    <property type="molecule type" value="Genomic_DNA"/>
</dbReference>
<accession>A0A0F5IDQ1</accession>
<evidence type="ECO:0008006" key="4">
    <source>
        <dbReference type="Google" id="ProtNLM"/>
    </source>
</evidence>
<proteinExistence type="predicted"/>
<protein>
    <recommendedName>
        <fullName evidence="4">YpzG family protein</fullName>
    </recommendedName>
</protein>
<evidence type="ECO:0000313" key="2">
    <source>
        <dbReference type="EMBL" id="KKB43631.1"/>
    </source>
</evidence>
<dbReference type="Proteomes" id="UP000031563">
    <property type="component" value="Unassembled WGS sequence"/>
</dbReference>
<evidence type="ECO:0000313" key="3">
    <source>
        <dbReference type="Proteomes" id="UP000031563"/>
    </source>
</evidence>
<feature type="region of interest" description="Disordered" evidence="1">
    <location>
        <begin position="1"/>
        <end position="32"/>
    </location>
</feature>